<dbReference type="Pfam" id="PF12802">
    <property type="entry name" value="MarR_2"/>
    <property type="match status" value="1"/>
</dbReference>
<evidence type="ECO:0000256" key="1">
    <source>
        <dbReference type="SAM" id="MobiDB-lite"/>
    </source>
</evidence>
<organism evidence="3 4">
    <name type="scientific">Frankia canadensis</name>
    <dbReference type="NCBI Taxonomy" id="1836972"/>
    <lineage>
        <taxon>Bacteria</taxon>
        <taxon>Bacillati</taxon>
        <taxon>Actinomycetota</taxon>
        <taxon>Actinomycetes</taxon>
        <taxon>Frankiales</taxon>
        <taxon>Frankiaceae</taxon>
        <taxon>Frankia</taxon>
    </lineage>
</organism>
<proteinExistence type="predicted"/>
<protein>
    <submittedName>
        <fullName evidence="3">Putative MarR-family transcriptional regulator</fullName>
    </submittedName>
</protein>
<dbReference type="GO" id="GO:0003700">
    <property type="term" value="F:DNA-binding transcription factor activity"/>
    <property type="evidence" value="ECO:0007669"/>
    <property type="project" value="InterPro"/>
</dbReference>
<dbReference type="PROSITE" id="PS50995">
    <property type="entry name" value="HTH_MARR_2"/>
    <property type="match status" value="1"/>
</dbReference>
<dbReference type="InterPro" id="IPR000835">
    <property type="entry name" value="HTH_MarR-typ"/>
</dbReference>
<dbReference type="Gene3D" id="1.10.10.10">
    <property type="entry name" value="Winged helix-like DNA-binding domain superfamily/Winged helix DNA-binding domain"/>
    <property type="match status" value="1"/>
</dbReference>
<reference evidence="3 4" key="1">
    <citation type="submission" date="2017-06" db="EMBL/GenBank/DDBJ databases">
        <authorList>
            <person name="Kim H.J."/>
            <person name="Triplett B.A."/>
        </authorList>
    </citation>
    <scope>NUCLEOTIDE SEQUENCE [LARGE SCALE GENOMIC DNA]</scope>
    <source>
        <strain evidence="3">FRACA_ARgP5</strain>
    </source>
</reference>
<feature type="region of interest" description="Disordered" evidence="1">
    <location>
        <begin position="160"/>
        <end position="194"/>
    </location>
</feature>
<evidence type="ECO:0000259" key="2">
    <source>
        <dbReference type="PROSITE" id="PS50995"/>
    </source>
</evidence>
<dbReference type="Proteomes" id="UP000234331">
    <property type="component" value="Unassembled WGS sequence"/>
</dbReference>
<dbReference type="PRINTS" id="PR00598">
    <property type="entry name" value="HTHMARR"/>
</dbReference>
<dbReference type="PANTHER" id="PTHR33164:SF99">
    <property type="entry name" value="MARR FAMILY REGULATORY PROTEIN"/>
    <property type="match status" value="1"/>
</dbReference>
<dbReference type="RefSeq" id="WP_101832754.1">
    <property type="nucleotide sequence ID" value="NZ_FZMO01000235.1"/>
</dbReference>
<dbReference type="SMART" id="SM00347">
    <property type="entry name" value="HTH_MARR"/>
    <property type="match status" value="1"/>
</dbReference>
<keyword evidence="4" id="KW-1185">Reference proteome</keyword>
<dbReference type="EMBL" id="FZMO01000235">
    <property type="protein sequence ID" value="SNQ49218.1"/>
    <property type="molecule type" value="Genomic_DNA"/>
</dbReference>
<dbReference type="InterPro" id="IPR036388">
    <property type="entry name" value="WH-like_DNA-bd_sf"/>
</dbReference>
<gene>
    <name evidence="3" type="ORF">FRACA_310010</name>
</gene>
<dbReference type="PANTHER" id="PTHR33164">
    <property type="entry name" value="TRANSCRIPTIONAL REGULATOR, MARR FAMILY"/>
    <property type="match status" value="1"/>
</dbReference>
<feature type="domain" description="HTH marR-type" evidence="2">
    <location>
        <begin position="29"/>
        <end position="161"/>
    </location>
</feature>
<accession>A0A2I2KU83</accession>
<dbReference type="OrthoDB" id="5295456at2"/>
<evidence type="ECO:0000313" key="3">
    <source>
        <dbReference type="EMBL" id="SNQ49218.1"/>
    </source>
</evidence>
<dbReference type="InterPro" id="IPR036390">
    <property type="entry name" value="WH_DNA-bd_sf"/>
</dbReference>
<dbReference type="GO" id="GO:0006950">
    <property type="term" value="P:response to stress"/>
    <property type="evidence" value="ECO:0007669"/>
    <property type="project" value="TreeGrafter"/>
</dbReference>
<dbReference type="SUPFAM" id="SSF46785">
    <property type="entry name" value="Winged helix' DNA-binding domain"/>
    <property type="match status" value="1"/>
</dbReference>
<dbReference type="AlphaFoldDB" id="A0A2I2KU83"/>
<feature type="compositionally biased region" description="Basic and acidic residues" evidence="1">
    <location>
        <begin position="184"/>
        <end position="194"/>
    </location>
</feature>
<name>A0A2I2KU83_9ACTN</name>
<dbReference type="InterPro" id="IPR039422">
    <property type="entry name" value="MarR/SlyA-like"/>
</dbReference>
<evidence type="ECO:0000313" key="4">
    <source>
        <dbReference type="Proteomes" id="UP000234331"/>
    </source>
</evidence>
<sequence length="194" mass="21247">MVERVVEQMVGASSETDADWVDERGMRAWRSLLQAHARVTRVLEAELDAAHRLPLASYDVLVQLSEAPDRELRMSELAEAVLLSRSGLTRLVDRMEREGLVARRPSPADARGTLATLTQAGFERLRAASGTHLKGVGRHVLSHFSRTEQEQLAELLGRLSGPLPGDSVDQGCGQRARASGRECLSSRESEQPGV</sequence>